<dbReference type="GeneID" id="87952329"/>
<dbReference type="RefSeq" id="XP_062788033.1">
    <property type="nucleotide sequence ID" value="XM_062931982.1"/>
</dbReference>
<feature type="compositionally biased region" description="Acidic residues" evidence="1">
    <location>
        <begin position="194"/>
        <end position="205"/>
    </location>
</feature>
<feature type="region of interest" description="Disordered" evidence="1">
    <location>
        <begin position="1"/>
        <end position="75"/>
    </location>
</feature>
<feature type="compositionally biased region" description="Basic and acidic residues" evidence="1">
    <location>
        <begin position="316"/>
        <end position="330"/>
    </location>
</feature>
<feature type="compositionally biased region" description="Low complexity" evidence="1">
    <location>
        <begin position="108"/>
        <end position="118"/>
    </location>
</feature>
<protein>
    <recommendedName>
        <fullName evidence="4">Ribosome biogenesis protein SLX9</fullName>
    </recommendedName>
</protein>
<organism evidence="2 3">
    <name type="scientific">Kwoniella shivajii</name>
    <dbReference type="NCBI Taxonomy" id="564305"/>
    <lineage>
        <taxon>Eukaryota</taxon>
        <taxon>Fungi</taxon>
        <taxon>Dikarya</taxon>
        <taxon>Basidiomycota</taxon>
        <taxon>Agaricomycotina</taxon>
        <taxon>Tremellomycetes</taxon>
        <taxon>Tremellales</taxon>
        <taxon>Cryptococcaceae</taxon>
        <taxon>Kwoniella</taxon>
    </lineage>
</organism>
<dbReference type="Proteomes" id="UP001329825">
    <property type="component" value="Chromosome 1"/>
</dbReference>
<sequence length="330" mass="37219">MSDTSLELLPSKKSRRTRSQQSTISTVLSVEIPKKGKGKAKAIDTAPGSYKRKSRNKVPKEDEENEEKRVDELISERTKRAWETRRARAVPAITEDGVSRVDENGAGPSSSPLQTPLPTSELLLSIHRHASQFYTNNGLLFQSEKKARQKPWGSKKRVLIVQDATTLHPNSDSNTAPSRKSKSKSQSQSQSTELFEEGEIADELDPVQIKQEGLVDDYGELIFNRDRDQGSEYTEKRDRSKGKYKKRDLYRAIEGEGLMALGVLLQEHIISSIHAAGYRPKNHSQVENHIPRQNVRIPPNNGPKSPSLEYESEEGGSERSKDSFFRHQMQ</sequence>
<feature type="region of interest" description="Disordered" evidence="1">
    <location>
        <begin position="164"/>
        <end position="208"/>
    </location>
</feature>
<feature type="region of interest" description="Disordered" evidence="1">
    <location>
        <begin position="93"/>
        <end position="118"/>
    </location>
</feature>
<evidence type="ECO:0008006" key="4">
    <source>
        <dbReference type="Google" id="ProtNLM"/>
    </source>
</evidence>
<keyword evidence="3" id="KW-1185">Reference proteome</keyword>
<evidence type="ECO:0000313" key="3">
    <source>
        <dbReference type="Proteomes" id="UP001329825"/>
    </source>
</evidence>
<name>A0ABZ1CNH4_9TREE</name>
<evidence type="ECO:0000256" key="1">
    <source>
        <dbReference type="SAM" id="MobiDB-lite"/>
    </source>
</evidence>
<feature type="compositionally biased region" description="Polar residues" evidence="1">
    <location>
        <begin position="164"/>
        <end position="178"/>
    </location>
</feature>
<gene>
    <name evidence="2" type="ORF">IL334_000198</name>
</gene>
<evidence type="ECO:0000313" key="2">
    <source>
        <dbReference type="EMBL" id="WRT63293.1"/>
    </source>
</evidence>
<dbReference type="EMBL" id="CP141881">
    <property type="protein sequence ID" value="WRT63293.1"/>
    <property type="molecule type" value="Genomic_DNA"/>
</dbReference>
<accession>A0ABZ1CNH4</accession>
<feature type="compositionally biased region" description="Basic and acidic residues" evidence="1">
    <location>
        <begin position="66"/>
        <end position="75"/>
    </location>
</feature>
<reference evidence="2 3" key="1">
    <citation type="submission" date="2024-01" db="EMBL/GenBank/DDBJ databases">
        <title>Comparative genomics of Cryptococcus and Kwoniella reveals pathogenesis evolution and contrasting modes of karyotype evolution via chromosome fusion or intercentromeric recombination.</title>
        <authorList>
            <person name="Coelho M.A."/>
            <person name="David-Palma M."/>
            <person name="Shea T."/>
            <person name="Bowers K."/>
            <person name="McGinley-Smith S."/>
            <person name="Mohammad A.W."/>
            <person name="Gnirke A."/>
            <person name="Yurkov A.M."/>
            <person name="Nowrousian M."/>
            <person name="Sun S."/>
            <person name="Cuomo C.A."/>
            <person name="Heitman J."/>
        </authorList>
    </citation>
    <scope>NUCLEOTIDE SEQUENCE [LARGE SCALE GENOMIC DNA]</scope>
    <source>
        <strain evidence="2">CBS 11374</strain>
    </source>
</reference>
<proteinExistence type="predicted"/>
<feature type="region of interest" description="Disordered" evidence="1">
    <location>
        <begin position="290"/>
        <end position="330"/>
    </location>
</feature>